<dbReference type="InterPro" id="IPR010978">
    <property type="entry name" value="tRNA-bd_arm"/>
</dbReference>
<comment type="catalytic activity">
    <reaction evidence="15">
        <text>tRNA(Ser) + L-serine + ATP = L-seryl-tRNA(Ser) + AMP + diphosphate + H(+)</text>
        <dbReference type="Rhea" id="RHEA:12292"/>
        <dbReference type="Rhea" id="RHEA-COMP:9669"/>
        <dbReference type="Rhea" id="RHEA-COMP:9703"/>
        <dbReference type="ChEBI" id="CHEBI:15378"/>
        <dbReference type="ChEBI" id="CHEBI:30616"/>
        <dbReference type="ChEBI" id="CHEBI:33019"/>
        <dbReference type="ChEBI" id="CHEBI:33384"/>
        <dbReference type="ChEBI" id="CHEBI:78442"/>
        <dbReference type="ChEBI" id="CHEBI:78533"/>
        <dbReference type="ChEBI" id="CHEBI:456215"/>
        <dbReference type="EC" id="6.1.1.11"/>
    </reaction>
</comment>
<name>A0A382D6C0_9ZZZZ</name>
<dbReference type="GO" id="GO:0006434">
    <property type="term" value="P:seryl-tRNA aminoacylation"/>
    <property type="evidence" value="ECO:0007669"/>
    <property type="project" value="InterPro"/>
</dbReference>
<protein>
    <recommendedName>
        <fullName evidence="13">Serine--tRNA ligase</fullName>
        <ecNumber evidence="4">6.1.1.11</ecNumber>
    </recommendedName>
    <alternativeName>
        <fullName evidence="11">Seryl-tRNA synthetase</fullName>
    </alternativeName>
    <alternativeName>
        <fullName evidence="12">Seryl-tRNA(Ser/Sec) synthetase</fullName>
    </alternativeName>
</protein>
<keyword evidence="9" id="KW-0648">Protein biosynthesis</keyword>
<evidence type="ECO:0000256" key="9">
    <source>
        <dbReference type="ARBA" id="ARBA00022917"/>
    </source>
</evidence>
<dbReference type="InterPro" id="IPR033729">
    <property type="entry name" value="SerRS_core"/>
</dbReference>
<gene>
    <name evidence="18" type="ORF">METZ01_LOCUS186824</name>
</gene>
<dbReference type="AlphaFoldDB" id="A0A382D6C0"/>
<evidence type="ECO:0000256" key="10">
    <source>
        <dbReference type="ARBA" id="ARBA00023146"/>
    </source>
</evidence>
<keyword evidence="6" id="KW-0436">Ligase</keyword>
<dbReference type="HAMAP" id="MF_00176">
    <property type="entry name" value="Ser_tRNA_synth_type1"/>
    <property type="match status" value="1"/>
</dbReference>
<keyword evidence="10" id="KW-0030">Aminoacyl-tRNA synthetase</keyword>
<accession>A0A382D6C0</accession>
<feature type="domain" description="Aminoacyl-transfer RNA synthetases class-II family profile" evidence="17">
    <location>
        <begin position="138"/>
        <end position="410"/>
    </location>
</feature>
<evidence type="ECO:0000256" key="6">
    <source>
        <dbReference type="ARBA" id="ARBA00022598"/>
    </source>
</evidence>
<dbReference type="InterPro" id="IPR002317">
    <property type="entry name" value="Ser-tRNA-ligase_type_1"/>
</dbReference>
<organism evidence="18">
    <name type="scientific">marine metagenome</name>
    <dbReference type="NCBI Taxonomy" id="408172"/>
    <lineage>
        <taxon>unclassified sequences</taxon>
        <taxon>metagenomes</taxon>
        <taxon>ecological metagenomes</taxon>
    </lineage>
</organism>
<dbReference type="InterPro" id="IPR045864">
    <property type="entry name" value="aa-tRNA-synth_II/BPL/LPL"/>
</dbReference>
<evidence type="ECO:0000256" key="15">
    <source>
        <dbReference type="ARBA" id="ARBA00048823"/>
    </source>
</evidence>
<keyword evidence="16" id="KW-0175">Coiled coil</keyword>
<evidence type="ECO:0000256" key="2">
    <source>
        <dbReference type="ARBA" id="ARBA00005045"/>
    </source>
</evidence>
<proteinExistence type="inferred from homology"/>
<dbReference type="PIRSF" id="PIRSF001529">
    <property type="entry name" value="Ser-tRNA-synth_IIa"/>
    <property type="match status" value="1"/>
</dbReference>
<evidence type="ECO:0000259" key="17">
    <source>
        <dbReference type="PROSITE" id="PS50862"/>
    </source>
</evidence>
<dbReference type="GO" id="GO:0005737">
    <property type="term" value="C:cytoplasm"/>
    <property type="evidence" value="ECO:0007669"/>
    <property type="project" value="UniProtKB-SubCell"/>
</dbReference>
<keyword evidence="5" id="KW-0963">Cytoplasm</keyword>
<dbReference type="InterPro" id="IPR042103">
    <property type="entry name" value="SerRS_1_N_sf"/>
</dbReference>
<dbReference type="SUPFAM" id="SSF46589">
    <property type="entry name" value="tRNA-binding arm"/>
    <property type="match status" value="1"/>
</dbReference>
<evidence type="ECO:0000256" key="12">
    <source>
        <dbReference type="ARBA" id="ARBA00033352"/>
    </source>
</evidence>
<evidence type="ECO:0000256" key="11">
    <source>
        <dbReference type="ARBA" id="ARBA00031113"/>
    </source>
</evidence>
<dbReference type="PANTHER" id="PTHR43697">
    <property type="entry name" value="SERYL-TRNA SYNTHETASE"/>
    <property type="match status" value="1"/>
</dbReference>
<comment type="similarity">
    <text evidence="3">Belongs to the class-II aminoacyl-tRNA synthetase family. Type-1 seryl-tRNA synthetase subfamily.</text>
</comment>
<evidence type="ECO:0000256" key="4">
    <source>
        <dbReference type="ARBA" id="ARBA00012840"/>
    </source>
</evidence>
<dbReference type="Gene3D" id="1.10.287.40">
    <property type="entry name" value="Serine-tRNA synthetase, tRNA binding domain"/>
    <property type="match status" value="1"/>
</dbReference>
<evidence type="ECO:0000256" key="13">
    <source>
        <dbReference type="ARBA" id="ARBA00039158"/>
    </source>
</evidence>
<dbReference type="PROSITE" id="PS50862">
    <property type="entry name" value="AA_TRNA_LIGASE_II"/>
    <property type="match status" value="1"/>
</dbReference>
<dbReference type="Pfam" id="PF02403">
    <property type="entry name" value="Seryl_tRNA_N"/>
    <property type="match status" value="1"/>
</dbReference>
<dbReference type="Gene3D" id="3.30.930.10">
    <property type="entry name" value="Bira Bifunctional Protein, Domain 2"/>
    <property type="match status" value="1"/>
</dbReference>
<dbReference type="InterPro" id="IPR015866">
    <property type="entry name" value="Ser-tRNA-synth_1_N"/>
</dbReference>
<evidence type="ECO:0000256" key="1">
    <source>
        <dbReference type="ARBA" id="ARBA00004496"/>
    </source>
</evidence>
<dbReference type="EMBL" id="UINC01037850">
    <property type="protein sequence ID" value="SVB33970.1"/>
    <property type="molecule type" value="Genomic_DNA"/>
</dbReference>
<dbReference type="InterPro" id="IPR006195">
    <property type="entry name" value="aa-tRNA-synth_II"/>
</dbReference>
<dbReference type="GO" id="GO:0004828">
    <property type="term" value="F:serine-tRNA ligase activity"/>
    <property type="evidence" value="ECO:0007669"/>
    <property type="project" value="UniProtKB-EC"/>
</dbReference>
<feature type="coiled-coil region" evidence="16">
    <location>
        <begin position="64"/>
        <end position="102"/>
    </location>
</feature>
<dbReference type="InterPro" id="IPR002314">
    <property type="entry name" value="aa-tRNA-synt_IIb"/>
</dbReference>
<keyword evidence="8" id="KW-0067">ATP-binding</keyword>
<comment type="catalytic activity">
    <reaction evidence="14">
        <text>tRNA(Sec) + L-serine + ATP = L-seryl-tRNA(Sec) + AMP + diphosphate + H(+)</text>
        <dbReference type="Rhea" id="RHEA:42580"/>
        <dbReference type="Rhea" id="RHEA-COMP:9742"/>
        <dbReference type="Rhea" id="RHEA-COMP:10128"/>
        <dbReference type="ChEBI" id="CHEBI:15378"/>
        <dbReference type="ChEBI" id="CHEBI:30616"/>
        <dbReference type="ChEBI" id="CHEBI:33019"/>
        <dbReference type="ChEBI" id="CHEBI:33384"/>
        <dbReference type="ChEBI" id="CHEBI:78442"/>
        <dbReference type="ChEBI" id="CHEBI:78533"/>
        <dbReference type="ChEBI" id="CHEBI:456215"/>
        <dbReference type="EC" id="6.1.1.11"/>
    </reaction>
</comment>
<comment type="subcellular location">
    <subcellularLocation>
        <location evidence="1">Cytoplasm</location>
    </subcellularLocation>
</comment>
<dbReference type="PANTHER" id="PTHR43697:SF1">
    <property type="entry name" value="SERINE--TRNA LIGASE"/>
    <property type="match status" value="1"/>
</dbReference>
<dbReference type="NCBIfam" id="TIGR00414">
    <property type="entry name" value="serS"/>
    <property type="match status" value="1"/>
</dbReference>
<dbReference type="PRINTS" id="PR00981">
    <property type="entry name" value="TRNASYNTHSER"/>
</dbReference>
<dbReference type="Pfam" id="PF00587">
    <property type="entry name" value="tRNA-synt_2b"/>
    <property type="match status" value="1"/>
</dbReference>
<keyword evidence="7" id="KW-0547">Nucleotide-binding</keyword>
<evidence type="ECO:0000256" key="5">
    <source>
        <dbReference type="ARBA" id="ARBA00022490"/>
    </source>
</evidence>
<evidence type="ECO:0000256" key="16">
    <source>
        <dbReference type="SAM" id="Coils"/>
    </source>
</evidence>
<evidence type="ECO:0000256" key="14">
    <source>
        <dbReference type="ARBA" id="ARBA00047929"/>
    </source>
</evidence>
<evidence type="ECO:0000313" key="18">
    <source>
        <dbReference type="EMBL" id="SVB33970.1"/>
    </source>
</evidence>
<dbReference type="GO" id="GO:0005524">
    <property type="term" value="F:ATP binding"/>
    <property type="evidence" value="ECO:0007669"/>
    <property type="project" value="UniProtKB-KW"/>
</dbReference>
<reference evidence="18" key="1">
    <citation type="submission" date="2018-05" db="EMBL/GenBank/DDBJ databases">
        <authorList>
            <person name="Lanie J.A."/>
            <person name="Ng W.-L."/>
            <person name="Kazmierczak K.M."/>
            <person name="Andrzejewski T.M."/>
            <person name="Davidsen T.M."/>
            <person name="Wayne K.J."/>
            <person name="Tettelin H."/>
            <person name="Glass J.I."/>
            <person name="Rusch D."/>
            <person name="Podicherti R."/>
            <person name="Tsui H.-C.T."/>
            <person name="Winkler M.E."/>
        </authorList>
    </citation>
    <scope>NUCLEOTIDE SEQUENCE</scope>
</reference>
<evidence type="ECO:0000256" key="3">
    <source>
        <dbReference type="ARBA" id="ARBA00010728"/>
    </source>
</evidence>
<evidence type="ECO:0000256" key="8">
    <source>
        <dbReference type="ARBA" id="ARBA00022840"/>
    </source>
</evidence>
<dbReference type="SUPFAM" id="SSF55681">
    <property type="entry name" value="Class II aaRS and biotin synthetases"/>
    <property type="match status" value="1"/>
</dbReference>
<evidence type="ECO:0000256" key="7">
    <source>
        <dbReference type="ARBA" id="ARBA00022741"/>
    </source>
</evidence>
<sequence length="424" mass="47907">MLDLKEIRNDSKSLANNLARRGVEVNFDEIIQIDSKRRQLQSMVDKSRGEKNRISKDIGLARSNSEATEDLKNKMRELNRSLKNSESELSKLSSQLNGLLLDLPNLLHDSVPDGSDESSNKEVRLWGKPEIFDFKVKDHVVLGQNLGMFDFTTAAKISGSRFVIIKNDLARLNRALIQFMLDVHTQENNYTEHYVPSIVKADALVGTGQLPRFGDDLFKIDGDDDFYLIPTAEVPLTNIAGDKIYNPEELPIKLVAHTPCYRSEAGSYGQDTRGMIRQHQFEKVELVHIVKPEDSYDALEELTKNAESILIKLGLPYRVMLLSSGDTGQAAAKTYDIEVWLPSQKRYREISSCSNCESFQARRMKARWKNKDSNQNEFVHTLNGSGLAVGRTLIAIIENYQKQDGSIMIPEVLQPYMGNQQVIA</sequence>
<comment type="pathway">
    <text evidence="2">Aminoacyl-tRNA biosynthesis; selenocysteinyl-tRNA(Sec) biosynthesis; L-seryl-tRNA(Sec) from L-serine and tRNA(Sec): step 1/1.</text>
</comment>
<dbReference type="EC" id="6.1.1.11" evidence="4"/>
<dbReference type="CDD" id="cd00770">
    <property type="entry name" value="SerRS_core"/>
    <property type="match status" value="1"/>
</dbReference>